<dbReference type="Pfam" id="PF00300">
    <property type="entry name" value="His_Phos_1"/>
    <property type="match status" value="1"/>
</dbReference>
<dbReference type="OrthoDB" id="2185101at2"/>
<keyword evidence="2" id="KW-1185">Reference proteome</keyword>
<dbReference type="SUPFAM" id="SSF53254">
    <property type="entry name" value="Phosphoglycerate mutase-like"/>
    <property type="match status" value="1"/>
</dbReference>
<accession>A0A1J6W4N3</accession>
<dbReference type="GO" id="GO:0016791">
    <property type="term" value="F:phosphatase activity"/>
    <property type="evidence" value="ECO:0007669"/>
    <property type="project" value="TreeGrafter"/>
</dbReference>
<dbReference type="InterPro" id="IPR029033">
    <property type="entry name" value="His_PPase_superfam"/>
</dbReference>
<dbReference type="PANTHER" id="PTHR48100">
    <property type="entry name" value="BROAD-SPECIFICITY PHOSPHATASE YOR283W-RELATED"/>
    <property type="match status" value="1"/>
</dbReference>
<dbReference type="CDD" id="cd07067">
    <property type="entry name" value="HP_PGM_like"/>
    <property type="match status" value="1"/>
</dbReference>
<dbReference type="EMBL" id="MINN01000080">
    <property type="protein sequence ID" value="OIU71548.1"/>
    <property type="molecule type" value="Genomic_DNA"/>
</dbReference>
<dbReference type="InterPro" id="IPR013078">
    <property type="entry name" value="His_Pase_superF_clade-1"/>
</dbReference>
<proteinExistence type="predicted"/>
<evidence type="ECO:0000313" key="1">
    <source>
        <dbReference type="EMBL" id="OIU71548.1"/>
    </source>
</evidence>
<gene>
    <name evidence="1" type="ORF">BHE18_21595</name>
</gene>
<dbReference type="Proteomes" id="UP000182062">
    <property type="component" value="Unassembled WGS sequence"/>
</dbReference>
<dbReference type="PANTHER" id="PTHR48100:SF59">
    <property type="entry name" value="ADENOSYLCOBALAMIN_ALPHA-RIBAZOLE PHOSPHATASE"/>
    <property type="match status" value="1"/>
</dbReference>
<dbReference type="GO" id="GO:0005737">
    <property type="term" value="C:cytoplasm"/>
    <property type="evidence" value="ECO:0007669"/>
    <property type="project" value="TreeGrafter"/>
</dbReference>
<dbReference type="Gene3D" id="3.40.50.1240">
    <property type="entry name" value="Phosphoglycerate mutase-like"/>
    <property type="match status" value="1"/>
</dbReference>
<name>A0A1J6W4N3_9BACI</name>
<protein>
    <submittedName>
        <fullName evidence="1">Phosphoglycerate mutase</fullName>
    </submittedName>
</protein>
<dbReference type="InterPro" id="IPR050275">
    <property type="entry name" value="PGM_Phosphatase"/>
</dbReference>
<comment type="caution">
    <text evidence="1">The sequence shown here is derived from an EMBL/GenBank/DDBJ whole genome shotgun (WGS) entry which is preliminary data.</text>
</comment>
<sequence>MPTTIYFVRHAHSVYTPEELERPLSERGKRDADRVKGILKDKNIHAVCSSPYKRAVQTVEGTASFFNKEIDICEDLKERQLSGEPVVDFSQAIMKVWKEPEFSFPGGESNKAAQKRGIKSFQGILERYEGKNVAIGTHGNIMVLIMNHFDPQYDFEFWQKLEMPDIYKLTFEGKVLLGVERVLD</sequence>
<reference evidence="1 2" key="1">
    <citation type="submission" date="2016-09" db="EMBL/GenBank/DDBJ databases">
        <title>Bacillus aquimaris SAMM genome sequence reveals colonization and biosurfactant production capacities.</title>
        <authorList>
            <person name="Waghmode S.R."/>
            <person name="Suryavanshi M.V."/>
        </authorList>
    </citation>
    <scope>NUCLEOTIDE SEQUENCE [LARGE SCALE GENOMIC DNA]</scope>
    <source>
        <strain evidence="1 2">SAMM</strain>
    </source>
</reference>
<dbReference type="AlphaFoldDB" id="A0A1J6W4N3"/>
<organism evidence="1 2">
    <name type="scientific">Rossellomorea aquimaris</name>
    <dbReference type="NCBI Taxonomy" id="189382"/>
    <lineage>
        <taxon>Bacteria</taxon>
        <taxon>Bacillati</taxon>
        <taxon>Bacillota</taxon>
        <taxon>Bacilli</taxon>
        <taxon>Bacillales</taxon>
        <taxon>Bacillaceae</taxon>
        <taxon>Rossellomorea</taxon>
    </lineage>
</organism>
<dbReference type="RefSeq" id="WP_071618394.1">
    <property type="nucleotide sequence ID" value="NZ_MINN01000080.1"/>
</dbReference>
<evidence type="ECO:0000313" key="2">
    <source>
        <dbReference type="Proteomes" id="UP000182062"/>
    </source>
</evidence>
<dbReference type="SMART" id="SM00855">
    <property type="entry name" value="PGAM"/>
    <property type="match status" value="1"/>
</dbReference>